<sequence length="447" mass="50185">MVALLSSVAAVLAAATVVSAAPHIDPRHKLHERATIDSKTREVFAHFIVGIVPAYTQDDWVIDMELAQHYGIDGFALNVGADSWNHDQLDKAYAAAQRVGNFSNFLSFDFNWYNESSTKEIAELVKKYADHPNQLRVDDKPFVSTFVGDGFNWTHVEELVGHQIYAVPCWRETKENAANPNVEGLMSWAAWPGQANNNTPVDEPLSGDLDIQYMQDLQAKPYMAPVSPWFSTHFGKDVAWSKNWIFKSEDLWTYRWYQMLQLGPRYIEILTWNDYGESHYVGPYNQPHKDDGSSIWASGLVHTPMLDAAEPFIKAYKRSLPDPVVEEDKLVYWFRPHLKTASCDATDNCGAKPTGAEFVEDVVFVTSISKNGAKIVVQSGKDTPFQYEVPKGVHTFKHKMAPGVQQFLIETDAGKAAGASNLTVSDQCWDGIYNYNFHSGIVTIPPK</sequence>
<evidence type="ECO:0000313" key="2">
    <source>
        <dbReference type="EMBL" id="EJT49004.1"/>
    </source>
</evidence>
<feature type="chain" id="PRO_5003788044" evidence="1">
    <location>
        <begin position="21"/>
        <end position="447"/>
    </location>
</feature>
<dbReference type="GeneID" id="25985429"/>
<dbReference type="EMBL" id="ALBS01000182">
    <property type="protein sequence ID" value="EJT49004.1"/>
    <property type="molecule type" value="Genomic_DNA"/>
</dbReference>
<evidence type="ECO:0000313" key="3">
    <source>
        <dbReference type="Proteomes" id="UP000002748"/>
    </source>
</evidence>
<dbReference type="AlphaFoldDB" id="J6EWN1"/>
<proteinExistence type="predicted"/>
<dbReference type="Pfam" id="PF03659">
    <property type="entry name" value="Glyco_hydro_71"/>
    <property type="match status" value="1"/>
</dbReference>
<dbReference type="KEGG" id="tasa:A1Q1_01915"/>
<organism evidence="2 3">
    <name type="scientific">Trichosporon asahii var. asahii (strain ATCC 90039 / CBS 2479 / JCM 2466 / KCTC 7840 / NBRC 103889/ NCYC 2677 / UAMH 7654)</name>
    <name type="common">Yeast</name>
    <dbReference type="NCBI Taxonomy" id="1186058"/>
    <lineage>
        <taxon>Eukaryota</taxon>
        <taxon>Fungi</taxon>
        <taxon>Dikarya</taxon>
        <taxon>Basidiomycota</taxon>
        <taxon>Agaricomycotina</taxon>
        <taxon>Tremellomycetes</taxon>
        <taxon>Trichosporonales</taxon>
        <taxon>Trichosporonaceae</taxon>
        <taxon>Trichosporon</taxon>
    </lineage>
</organism>
<accession>J6EWN1</accession>
<comment type="caution">
    <text evidence="2">The sequence shown here is derived from an EMBL/GenBank/DDBJ whole genome shotgun (WGS) entry which is preliminary data.</text>
</comment>
<gene>
    <name evidence="2" type="ORF">A1Q1_01915</name>
</gene>
<evidence type="ECO:0000256" key="1">
    <source>
        <dbReference type="SAM" id="SignalP"/>
    </source>
</evidence>
<dbReference type="Gene3D" id="3.20.20.80">
    <property type="entry name" value="Glycosidases"/>
    <property type="match status" value="1"/>
</dbReference>
<dbReference type="CDD" id="cd11577">
    <property type="entry name" value="GH71"/>
    <property type="match status" value="1"/>
</dbReference>
<feature type="signal peptide" evidence="1">
    <location>
        <begin position="1"/>
        <end position="20"/>
    </location>
</feature>
<keyword evidence="1" id="KW-0732">Signal</keyword>
<dbReference type="RefSeq" id="XP_014180398.1">
    <property type="nucleotide sequence ID" value="XM_014324923.1"/>
</dbReference>
<reference evidence="2 3" key="1">
    <citation type="journal article" date="2012" name="Eukaryot. Cell">
        <title>Draft genome sequence of CBS 2479, the standard type strain of Trichosporon asahii.</title>
        <authorList>
            <person name="Yang R.Y."/>
            <person name="Li H.T."/>
            <person name="Zhu H."/>
            <person name="Zhou G.P."/>
            <person name="Wang M."/>
            <person name="Wang L."/>
        </authorList>
    </citation>
    <scope>NUCLEOTIDE SEQUENCE [LARGE SCALE GENOMIC DNA]</scope>
    <source>
        <strain evidence="3">ATCC 90039 / CBS 2479 / JCM 2466 / KCTC 7840 / NCYC 2677 / UAMH 7654</strain>
    </source>
</reference>
<dbReference type="VEuPathDB" id="FungiDB:A1Q1_01915"/>
<name>J6EWN1_TRIAS</name>
<dbReference type="HOGENOM" id="CLU_019141_0_0_1"/>
<dbReference type="GO" id="GO:0051118">
    <property type="term" value="F:glucan endo-1,3-alpha-glucosidase activity"/>
    <property type="evidence" value="ECO:0007669"/>
    <property type="project" value="InterPro"/>
</dbReference>
<dbReference type="OrthoDB" id="3257981at2759"/>
<dbReference type="InterPro" id="IPR005197">
    <property type="entry name" value="Glyco_hydro_71"/>
</dbReference>
<dbReference type="Proteomes" id="UP000002748">
    <property type="component" value="Unassembled WGS sequence"/>
</dbReference>
<protein>
    <submittedName>
        <fullName evidence="2">Alpha-1,3-glucanase</fullName>
    </submittedName>
</protein>